<comment type="similarity">
    <text evidence="1">Belongs to the 5'-AMP-activated protein kinase beta subunit family.</text>
</comment>
<dbReference type="STRING" id="1742972.COMA1_70087"/>
<evidence type="ECO:0000313" key="4">
    <source>
        <dbReference type="Proteomes" id="UP000199032"/>
    </source>
</evidence>
<accession>A0A0S4LNW5</accession>
<dbReference type="GO" id="GO:0016787">
    <property type="term" value="F:hydrolase activity"/>
    <property type="evidence" value="ECO:0007669"/>
    <property type="project" value="UniProtKB-KW"/>
</dbReference>
<dbReference type="EC" id="2.4.1.-" evidence="3"/>
<dbReference type="InterPro" id="IPR050827">
    <property type="entry name" value="CRP1_MDG1_kinase"/>
</dbReference>
<organism evidence="3 4">
    <name type="scientific">Candidatus Nitrospira nitrosa</name>
    <dbReference type="NCBI Taxonomy" id="1742972"/>
    <lineage>
        <taxon>Bacteria</taxon>
        <taxon>Pseudomonadati</taxon>
        <taxon>Nitrospirota</taxon>
        <taxon>Nitrospiria</taxon>
        <taxon>Nitrospirales</taxon>
        <taxon>Nitrospiraceae</taxon>
        <taxon>Nitrospira</taxon>
    </lineage>
</organism>
<dbReference type="GO" id="GO:0016757">
    <property type="term" value="F:glycosyltransferase activity"/>
    <property type="evidence" value="ECO:0007669"/>
    <property type="project" value="UniProtKB-KW"/>
</dbReference>
<proteinExistence type="inferred from homology"/>
<dbReference type="PANTHER" id="PTHR10343">
    <property type="entry name" value="5'-AMP-ACTIVATED PROTEIN KINASE , BETA SUBUNIT"/>
    <property type="match status" value="1"/>
</dbReference>
<evidence type="ECO:0000313" key="3">
    <source>
        <dbReference type="EMBL" id="CUS39205.1"/>
    </source>
</evidence>
<dbReference type="Gene3D" id="2.60.40.10">
    <property type="entry name" value="Immunoglobulins"/>
    <property type="match status" value="1"/>
</dbReference>
<dbReference type="InterPro" id="IPR032640">
    <property type="entry name" value="AMPK1_CBM"/>
</dbReference>
<feature type="domain" description="AMP-activated protein kinase glycogen-binding" evidence="2">
    <location>
        <begin position="152"/>
        <end position="226"/>
    </location>
</feature>
<dbReference type="InterPro" id="IPR014756">
    <property type="entry name" value="Ig_E-set"/>
</dbReference>
<evidence type="ECO:0000256" key="1">
    <source>
        <dbReference type="ARBA" id="ARBA00010926"/>
    </source>
</evidence>
<evidence type="ECO:0000259" key="2">
    <source>
        <dbReference type="Pfam" id="PF16561"/>
    </source>
</evidence>
<protein>
    <submittedName>
        <fullName evidence="3">Putative Glycosyl hydrolase, family 13</fullName>
        <ecNumber evidence="3">2.4.1.-</ecNumber>
    </submittedName>
</protein>
<sequence>MNEQELLIQRFLDDDLSPEERVAFLQAVDLDPALRRRWLNLEMVVAEAARLPKLSLSLKFLDELKSKIAPPELSWWERVWTVVTTPRTLEWNLAGGMAAACVVLVAVAGLLRVMPERVVEVPVTTVPAQTITAGTPQAAPQVFVRLVLLQPGARSVSVAGDFNGWNPANTPLERSDGGMWTATIPLKPGRYQYMFVIDGKQWIADPLATEEATDGFGSQNAVLDVDI</sequence>
<keyword evidence="3" id="KW-0328">Glycosyltransferase</keyword>
<dbReference type="RefSeq" id="WP_090751124.1">
    <property type="nucleotide sequence ID" value="NZ_CZQA01000013.1"/>
</dbReference>
<dbReference type="Pfam" id="PF16561">
    <property type="entry name" value="AMPK1_CBM"/>
    <property type="match status" value="1"/>
</dbReference>
<gene>
    <name evidence="3" type="ORF">COMA1_70087</name>
</gene>
<dbReference type="EMBL" id="CZQA01000013">
    <property type="protein sequence ID" value="CUS39205.1"/>
    <property type="molecule type" value="Genomic_DNA"/>
</dbReference>
<dbReference type="OrthoDB" id="5451596at2"/>
<keyword evidence="4" id="KW-1185">Reference proteome</keyword>
<dbReference type="Proteomes" id="UP000199032">
    <property type="component" value="Unassembled WGS sequence"/>
</dbReference>
<keyword evidence="3" id="KW-0378">Hydrolase</keyword>
<name>A0A0S4LNW5_9BACT</name>
<dbReference type="CDD" id="cd07184">
    <property type="entry name" value="E_set_Isoamylase_like_N"/>
    <property type="match status" value="1"/>
</dbReference>
<dbReference type="SUPFAM" id="SSF81296">
    <property type="entry name" value="E set domains"/>
    <property type="match status" value="1"/>
</dbReference>
<dbReference type="InterPro" id="IPR013783">
    <property type="entry name" value="Ig-like_fold"/>
</dbReference>
<keyword evidence="3" id="KW-0808">Transferase</keyword>
<dbReference type="AlphaFoldDB" id="A0A0S4LNW5"/>
<dbReference type="PANTHER" id="PTHR10343:SF84">
    <property type="entry name" value="5'-AMP-ACTIVATED PROTEIN KINASE SUBUNIT BETA-1"/>
    <property type="match status" value="1"/>
</dbReference>
<reference evidence="3 4" key="1">
    <citation type="submission" date="2015-10" db="EMBL/GenBank/DDBJ databases">
        <authorList>
            <person name="Gilbert D.G."/>
        </authorList>
    </citation>
    <scope>NUCLEOTIDE SEQUENCE [LARGE SCALE GENOMIC DNA]</scope>
    <source>
        <strain evidence="3">COMA1</strain>
    </source>
</reference>